<dbReference type="RefSeq" id="WP_379836144.1">
    <property type="nucleotide sequence ID" value="NZ_JBHRYQ010000001.1"/>
</dbReference>
<evidence type="ECO:0000256" key="1">
    <source>
        <dbReference type="SAM" id="SignalP"/>
    </source>
</evidence>
<protein>
    <submittedName>
        <fullName evidence="2">Uncharacterized protein</fullName>
    </submittedName>
</protein>
<feature type="chain" id="PRO_5045573430" evidence="1">
    <location>
        <begin position="21"/>
        <end position="362"/>
    </location>
</feature>
<dbReference type="EMBL" id="JBHRYQ010000001">
    <property type="protein sequence ID" value="MFC3810211.1"/>
    <property type="molecule type" value="Genomic_DNA"/>
</dbReference>
<comment type="caution">
    <text evidence="2">The sequence shown here is derived from an EMBL/GenBank/DDBJ whole genome shotgun (WGS) entry which is preliminary data.</text>
</comment>
<evidence type="ECO:0000313" key="3">
    <source>
        <dbReference type="Proteomes" id="UP001595616"/>
    </source>
</evidence>
<gene>
    <name evidence="2" type="ORF">ACFOOI_06070</name>
</gene>
<feature type="signal peptide" evidence="1">
    <location>
        <begin position="1"/>
        <end position="20"/>
    </location>
</feature>
<keyword evidence="1" id="KW-0732">Signal</keyword>
<evidence type="ECO:0000313" key="2">
    <source>
        <dbReference type="EMBL" id="MFC3810211.1"/>
    </source>
</evidence>
<organism evidence="2 3">
    <name type="scientific">Lacihabitans lacunae</name>
    <dbReference type="NCBI Taxonomy" id="1028214"/>
    <lineage>
        <taxon>Bacteria</taxon>
        <taxon>Pseudomonadati</taxon>
        <taxon>Bacteroidota</taxon>
        <taxon>Cytophagia</taxon>
        <taxon>Cytophagales</taxon>
        <taxon>Leadbetterellaceae</taxon>
        <taxon>Lacihabitans</taxon>
    </lineage>
</organism>
<name>A0ABV7YTD2_9BACT</name>
<keyword evidence="3" id="KW-1185">Reference proteome</keyword>
<reference evidence="3" key="1">
    <citation type="journal article" date="2019" name="Int. J. Syst. Evol. Microbiol.">
        <title>The Global Catalogue of Microorganisms (GCM) 10K type strain sequencing project: providing services to taxonomists for standard genome sequencing and annotation.</title>
        <authorList>
            <consortium name="The Broad Institute Genomics Platform"/>
            <consortium name="The Broad Institute Genome Sequencing Center for Infectious Disease"/>
            <person name="Wu L."/>
            <person name="Ma J."/>
        </authorList>
    </citation>
    <scope>NUCLEOTIDE SEQUENCE [LARGE SCALE GENOMIC DNA]</scope>
    <source>
        <strain evidence="3">CECT 7956</strain>
    </source>
</reference>
<proteinExistence type="predicted"/>
<dbReference type="Proteomes" id="UP001595616">
    <property type="component" value="Unassembled WGS sequence"/>
</dbReference>
<accession>A0ABV7YTD2</accession>
<sequence>MKNLTKTLFLFLSFSQAVFSQIVIKPANTVDEASVTSEEKKMGIGADGNTLNFLPVGLNYTRNVGIGTMFTPTFSVPSSYINDGKLHIRHNSTTSNESSGGPQLILDEYQAGDFARLRFRQSYAVSSNPSYPTAPLLYVRGARFWDVAGFANGANTSEDKLHFQNSGANILTLRGDGNVGILNSNPILPFHINSNTNSTSYNTGAAAIGQLENKHLILDNSRINSFNGNASSNLFLNDLSNGSVVVGTTSNPAGFAVAGYSRLGSTAPNIKMKKLTGLTGPGPGDSVDILHGISSAAKILAIDIHVNYSGYSWVGPNYQYASSTIQFMYTYDNSKITVKNATLPNGADISYKPIVILVTYED</sequence>